<keyword evidence="9" id="KW-1185">Reference proteome</keyword>
<feature type="transmembrane region" description="Helical" evidence="5">
    <location>
        <begin position="318"/>
        <end position="340"/>
    </location>
</feature>
<keyword evidence="3 5" id="KW-1133">Transmembrane helix</keyword>
<feature type="transmembrane region" description="Helical" evidence="5">
    <location>
        <begin position="291"/>
        <end position="312"/>
    </location>
</feature>
<evidence type="ECO:0000256" key="3">
    <source>
        <dbReference type="ARBA" id="ARBA00022989"/>
    </source>
</evidence>
<feature type="transmembrane region" description="Helical" evidence="5">
    <location>
        <begin position="105"/>
        <end position="128"/>
    </location>
</feature>
<feature type="transmembrane region" description="Helical" evidence="5">
    <location>
        <begin position="260"/>
        <end position="284"/>
    </location>
</feature>
<evidence type="ECO:0000256" key="1">
    <source>
        <dbReference type="ARBA" id="ARBA00004651"/>
    </source>
</evidence>
<dbReference type="Proteomes" id="UP001288320">
    <property type="component" value="Unassembled WGS sequence"/>
</dbReference>
<feature type="transmembrane region" description="Helical" evidence="5">
    <location>
        <begin position="48"/>
        <end position="68"/>
    </location>
</feature>
<dbReference type="PROSITE" id="PS00217">
    <property type="entry name" value="SUGAR_TRANSPORT_2"/>
    <property type="match status" value="1"/>
</dbReference>
<dbReference type="SUPFAM" id="SSF103473">
    <property type="entry name" value="MFS general substrate transporter"/>
    <property type="match status" value="1"/>
</dbReference>
<evidence type="ECO:0000256" key="2">
    <source>
        <dbReference type="ARBA" id="ARBA00022692"/>
    </source>
</evidence>
<gene>
    <name evidence="7" type="ORF">R6G74_08185</name>
    <name evidence="8" type="ORF">R6P33_07490</name>
</gene>
<feature type="transmembrane region" description="Helical" evidence="5">
    <location>
        <begin position="167"/>
        <end position="186"/>
    </location>
</feature>
<name>A0AAW9HMR4_9ACTO</name>
<evidence type="ECO:0000256" key="4">
    <source>
        <dbReference type="ARBA" id="ARBA00023136"/>
    </source>
</evidence>
<evidence type="ECO:0000313" key="8">
    <source>
        <dbReference type="EMBL" id="MDY5146854.1"/>
    </source>
</evidence>
<dbReference type="AlphaFoldDB" id="A0AAW9HMR4"/>
<dbReference type="RefSeq" id="WP_026428932.1">
    <property type="nucleotide sequence ID" value="NZ_CAUPFC010000027.1"/>
</dbReference>
<feature type="transmembrane region" description="Helical" evidence="5">
    <location>
        <begin position="352"/>
        <end position="376"/>
    </location>
</feature>
<comment type="caution">
    <text evidence="7">The sequence shown here is derived from an EMBL/GenBank/DDBJ whole genome shotgun (WGS) entry which is preliminary data.</text>
</comment>
<keyword evidence="2 5" id="KW-0812">Transmembrane</keyword>
<evidence type="ECO:0000259" key="6">
    <source>
        <dbReference type="PROSITE" id="PS50850"/>
    </source>
</evidence>
<dbReference type="InterPro" id="IPR036259">
    <property type="entry name" value="MFS_trans_sf"/>
</dbReference>
<dbReference type="PANTHER" id="PTHR23508:SF10">
    <property type="entry name" value="CARBOXYLIC ACID TRANSPORTER PROTEIN HOMOLOG"/>
    <property type="match status" value="1"/>
</dbReference>
<feature type="transmembrane region" description="Helical" evidence="5">
    <location>
        <begin position="382"/>
        <end position="404"/>
    </location>
</feature>
<dbReference type="InterPro" id="IPR020846">
    <property type="entry name" value="MFS_dom"/>
</dbReference>
<dbReference type="EMBL" id="JAWNFY010000021">
    <property type="protein sequence ID" value="MDY5146854.1"/>
    <property type="molecule type" value="Genomic_DNA"/>
</dbReference>
<dbReference type="GeneID" id="92813282"/>
<feature type="transmembrane region" description="Helical" evidence="5">
    <location>
        <begin position="222"/>
        <end position="240"/>
    </location>
</feature>
<accession>A0AAW9HMR4</accession>
<dbReference type="Proteomes" id="UP001284901">
    <property type="component" value="Unassembled WGS sequence"/>
</dbReference>
<organism evidence="7 10">
    <name type="scientific">Actinotignum timonense</name>
    <dbReference type="NCBI Taxonomy" id="1870995"/>
    <lineage>
        <taxon>Bacteria</taxon>
        <taxon>Bacillati</taxon>
        <taxon>Actinomycetota</taxon>
        <taxon>Actinomycetes</taxon>
        <taxon>Actinomycetales</taxon>
        <taxon>Actinomycetaceae</taxon>
        <taxon>Actinotignum</taxon>
    </lineage>
</organism>
<feature type="transmembrane region" description="Helical" evidence="5">
    <location>
        <begin position="140"/>
        <end position="161"/>
    </location>
</feature>
<dbReference type="InterPro" id="IPR011701">
    <property type="entry name" value="MFS"/>
</dbReference>
<dbReference type="Gene3D" id="1.20.1250.20">
    <property type="entry name" value="MFS general substrate transporter like domains"/>
    <property type="match status" value="2"/>
</dbReference>
<sequence>MSKKPLTGWKATIAVSMSNYIDSGSIIAIATSLGFWGAAYFPDDNGRIAGLLAAFSSNAFGAAIGALIGGPLCDKYGRKVIYTYDLLVYALGGLIVVFAGNLPMLFIGFVIIGLAVGASVPAGWTYIAEFAPTESRGRHIGATQLAWSFGPFIGFGLASAVTPLGLLGSRLVFAHLVVIALITWYIRRNLEESEAWQQAKGGSETKPPSMFQSFKALFSWKCNIRALVFLAVIYTCWNQAASQNGIFLPTILNSVGYDQLASNLFSMLSWGVVIIGTVFFMYFVDTMPYRTHFFIGAVLAIVAWLILIFGPSDSAFTAFGYAIIWGISAGPSAQAFYSVWAPELFATPYRAGAQGIIFFLVRVASGLISLIFPVILQWENGLMIDGLILIGFLSISLIVGTLGAPKTQGKSLEDIEIERYGRVVSAASSK</sequence>
<dbReference type="GO" id="GO:0005886">
    <property type="term" value="C:plasma membrane"/>
    <property type="evidence" value="ECO:0007669"/>
    <property type="project" value="UniProtKB-SubCell"/>
</dbReference>
<evidence type="ECO:0000313" key="9">
    <source>
        <dbReference type="Proteomes" id="UP001284901"/>
    </source>
</evidence>
<feature type="transmembrane region" description="Helical" evidence="5">
    <location>
        <begin position="20"/>
        <end position="42"/>
    </location>
</feature>
<reference evidence="7 9" key="1">
    <citation type="submission" date="2023-10" db="EMBL/GenBank/DDBJ databases">
        <title>Whole Genome based description of the genera Actinobaculum and Actinotignum reveals a complex phylogenetic relationship within the species included in the genus Actinotignum.</title>
        <authorList>
            <person name="Jensen C.S."/>
            <person name="Dargis R."/>
            <person name="Kemp M."/>
            <person name="Christensen J.J."/>
        </authorList>
    </citation>
    <scope>NUCLEOTIDE SEQUENCE</scope>
    <source>
        <strain evidence="8 9">SLA_B089</strain>
        <strain evidence="7">SLA_B245</strain>
    </source>
</reference>
<evidence type="ECO:0000256" key="5">
    <source>
        <dbReference type="SAM" id="Phobius"/>
    </source>
</evidence>
<dbReference type="CDD" id="cd17316">
    <property type="entry name" value="MFS_SV2_like"/>
    <property type="match status" value="1"/>
</dbReference>
<comment type="subcellular location">
    <subcellularLocation>
        <location evidence="1">Cell membrane</location>
        <topology evidence="1">Multi-pass membrane protein</topology>
    </subcellularLocation>
</comment>
<protein>
    <submittedName>
        <fullName evidence="7">MFS transporter</fullName>
    </submittedName>
</protein>
<dbReference type="Pfam" id="PF07690">
    <property type="entry name" value="MFS_1"/>
    <property type="match status" value="1"/>
</dbReference>
<dbReference type="PANTHER" id="PTHR23508">
    <property type="entry name" value="CARBOXYLIC ACID TRANSPORTER PROTEIN HOMOLOG"/>
    <property type="match status" value="1"/>
</dbReference>
<proteinExistence type="predicted"/>
<dbReference type="PROSITE" id="PS50850">
    <property type="entry name" value="MFS"/>
    <property type="match status" value="1"/>
</dbReference>
<evidence type="ECO:0000313" key="7">
    <source>
        <dbReference type="EMBL" id="MDY5141281.1"/>
    </source>
</evidence>
<dbReference type="InterPro" id="IPR005829">
    <property type="entry name" value="Sugar_transporter_CS"/>
</dbReference>
<dbReference type="GO" id="GO:0046943">
    <property type="term" value="F:carboxylic acid transmembrane transporter activity"/>
    <property type="evidence" value="ECO:0007669"/>
    <property type="project" value="TreeGrafter"/>
</dbReference>
<dbReference type="EMBL" id="JAWNFV010000019">
    <property type="protein sequence ID" value="MDY5141281.1"/>
    <property type="molecule type" value="Genomic_DNA"/>
</dbReference>
<feature type="transmembrane region" description="Helical" evidence="5">
    <location>
        <begin position="80"/>
        <end position="99"/>
    </location>
</feature>
<evidence type="ECO:0000313" key="10">
    <source>
        <dbReference type="Proteomes" id="UP001288320"/>
    </source>
</evidence>
<feature type="domain" description="Major facilitator superfamily (MFS) profile" evidence="6">
    <location>
        <begin position="11"/>
        <end position="408"/>
    </location>
</feature>
<keyword evidence="4 5" id="KW-0472">Membrane</keyword>